<dbReference type="PANTHER" id="PTHR12894:SF49">
    <property type="entry name" value="VAM6_VPS39-LIKE PROTEIN"/>
    <property type="match status" value="1"/>
</dbReference>
<keyword evidence="2" id="KW-1185">Reference proteome</keyword>
<gene>
    <name evidence="1" type="ORF">HJG63_020512</name>
</gene>
<organism evidence="1 2">
    <name type="scientific">Rousettus aegyptiacus</name>
    <name type="common">Egyptian fruit bat</name>
    <name type="synonym">Pteropus aegyptiacus</name>
    <dbReference type="NCBI Taxonomy" id="9407"/>
    <lineage>
        <taxon>Eukaryota</taxon>
        <taxon>Metazoa</taxon>
        <taxon>Chordata</taxon>
        <taxon>Craniata</taxon>
        <taxon>Vertebrata</taxon>
        <taxon>Euteleostomi</taxon>
        <taxon>Mammalia</taxon>
        <taxon>Eutheria</taxon>
        <taxon>Laurasiatheria</taxon>
        <taxon>Chiroptera</taxon>
        <taxon>Yinpterochiroptera</taxon>
        <taxon>Pteropodoidea</taxon>
        <taxon>Pteropodidae</taxon>
        <taxon>Rousettinae</taxon>
        <taxon>Rousettus</taxon>
    </lineage>
</organism>
<proteinExistence type="predicted"/>
<dbReference type="InterPro" id="IPR032914">
    <property type="entry name" value="Vam6/VPS39/TRAP1"/>
</dbReference>
<name>A0A7J8IUU9_ROUAE</name>
<dbReference type="GO" id="GO:0016020">
    <property type="term" value="C:membrane"/>
    <property type="evidence" value="ECO:0007669"/>
    <property type="project" value="TreeGrafter"/>
</dbReference>
<dbReference type="GO" id="GO:0034058">
    <property type="term" value="P:endosomal vesicle fusion"/>
    <property type="evidence" value="ECO:0007669"/>
    <property type="project" value="TreeGrafter"/>
</dbReference>
<dbReference type="GO" id="GO:0006914">
    <property type="term" value="P:autophagy"/>
    <property type="evidence" value="ECO:0007669"/>
    <property type="project" value="TreeGrafter"/>
</dbReference>
<dbReference type="PANTHER" id="PTHR12894">
    <property type="entry name" value="CNH DOMAIN CONTAINING"/>
    <property type="match status" value="1"/>
</dbReference>
<sequence>MKDDSDSEKQQQIHHIKNLYAFNLFCQKRFDESMQVFAKLGTDPTHVMGLYPDLLPTDYRKQLQYPNPLPGLSGAELEKAHLALIDYLTQVGIIERCMEEFTWEFSTFFLMAEN</sequence>
<reference evidence="1 2" key="1">
    <citation type="journal article" date="2020" name="Nature">
        <title>Six reference-quality genomes reveal evolution of bat adaptations.</title>
        <authorList>
            <person name="Jebb D."/>
            <person name="Huang Z."/>
            <person name="Pippel M."/>
            <person name="Hughes G.M."/>
            <person name="Lavrichenko K."/>
            <person name="Devanna P."/>
            <person name="Winkler S."/>
            <person name="Jermiin L.S."/>
            <person name="Skirmuntt E.C."/>
            <person name="Katzourakis A."/>
            <person name="Burkitt-Gray L."/>
            <person name="Ray D.A."/>
            <person name="Sullivan K.A.M."/>
            <person name="Roscito J.G."/>
            <person name="Kirilenko B.M."/>
            <person name="Davalos L.M."/>
            <person name="Corthals A.P."/>
            <person name="Power M.L."/>
            <person name="Jones G."/>
            <person name="Ransome R.D."/>
            <person name="Dechmann D.K.N."/>
            <person name="Locatelli A.G."/>
            <person name="Puechmaille S.J."/>
            <person name="Fedrigo O."/>
            <person name="Jarvis E.D."/>
            <person name="Hiller M."/>
            <person name="Vernes S.C."/>
            <person name="Myers E.W."/>
            <person name="Teeling E.C."/>
        </authorList>
    </citation>
    <scope>NUCLEOTIDE SEQUENCE [LARGE SCALE GENOMIC DNA]</scope>
    <source>
        <strain evidence="1">MRouAeg1</strain>
        <tissue evidence="1">Muscle</tissue>
    </source>
</reference>
<dbReference type="GO" id="GO:0005737">
    <property type="term" value="C:cytoplasm"/>
    <property type="evidence" value="ECO:0007669"/>
    <property type="project" value="TreeGrafter"/>
</dbReference>
<evidence type="ECO:0000313" key="2">
    <source>
        <dbReference type="Proteomes" id="UP000593571"/>
    </source>
</evidence>
<dbReference type="EMBL" id="JACASE010000003">
    <property type="protein sequence ID" value="KAF6488387.1"/>
    <property type="molecule type" value="Genomic_DNA"/>
</dbReference>
<comment type="caution">
    <text evidence="1">The sequence shown here is derived from an EMBL/GenBank/DDBJ whole genome shotgun (WGS) entry which is preliminary data.</text>
</comment>
<accession>A0A7J8IUU9</accession>
<dbReference type="Proteomes" id="UP000593571">
    <property type="component" value="Unassembled WGS sequence"/>
</dbReference>
<dbReference type="AlphaFoldDB" id="A0A7J8IUU9"/>
<protein>
    <submittedName>
        <fullName evidence="1">VPS39 subunit of HOPS complex</fullName>
    </submittedName>
</protein>
<evidence type="ECO:0000313" key="1">
    <source>
        <dbReference type="EMBL" id="KAF6488387.1"/>
    </source>
</evidence>